<proteinExistence type="predicted"/>
<dbReference type="AlphaFoldDB" id="W7XAL0"/>
<evidence type="ECO:0000313" key="4">
    <source>
        <dbReference type="Proteomes" id="UP000009168"/>
    </source>
</evidence>
<accession>W7XAL0</accession>
<dbReference type="InParanoid" id="W7XAL0"/>
<feature type="region of interest" description="Disordered" evidence="1">
    <location>
        <begin position="1"/>
        <end position="23"/>
    </location>
</feature>
<dbReference type="KEGG" id="tet:TTHERM_000879249"/>
<gene>
    <name evidence="3" type="ORF">TTHERM_000879249</name>
</gene>
<dbReference type="GeneID" id="24440989"/>
<sequence>MNQIKKDKKKHKQLQQKKKSKQSKIQKNKIKVLYCFKLNFFSKNTTVQNNQTVFLKYKFQKEKINKKWIINLKNLIQNKLKQLKNISKQNLLIQTIISFRKKLFNKLKVKYVENIIYINHIYKLNILQINMENLMRLMLRIQKLLKLVKINLKYIDKKINNYFFQFIIIYNLLYHLFFFFQKY</sequence>
<keyword evidence="4" id="KW-1185">Reference proteome</keyword>
<name>W7XAL0_TETTS</name>
<feature type="transmembrane region" description="Helical" evidence="2">
    <location>
        <begin position="162"/>
        <end position="180"/>
    </location>
</feature>
<organism evidence="3 4">
    <name type="scientific">Tetrahymena thermophila (strain SB210)</name>
    <dbReference type="NCBI Taxonomy" id="312017"/>
    <lineage>
        <taxon>Eukaryota</taxon>
        <taxon>Sar</taxon>
        <taxon>Alveolata</taxon>
        <taxon>Ciliophora</taxon>
        <taxon>Intramacronucleata</taxon>
        <taxon>Oligohymenophorea</taxon>
        <taxon>Hymenostomatida</taxon>
        <taxon>Tetrahymenina</taxon>
        <taxon>Tetrahymenidae</taxon>
        <taxon>Tetrahymena</taxon>
    </lineage>
</organism>
<keyword evidence="2" id="KW-1133">Transmembrane helix</keyword>
<dbReference type="RefSeq" id="XP_012653096.1">
    <property type="nucleotide sequence ID" value="XM_012797642.1"/>
</dbReference>
<evidence type="ECO:0000256" key="2">
    <source>
        <dbReference type="SAM" id="Phobius"/>
    </source>
</evidence>
<protein>
    <submittedName>
        <fullName evidence="3">Transmembrane protein, putative</fullName>
    </submittedName>
</protein>
<reference evidence="4" key="1">
    <citation type="journal article" date="2006" name="PLoS Biol.">
        <title>Macronuclear genome sequence of the ciliate Tetrahymena thermophila, a model eukaryote.</title>
        <authorList>
            <person name="Eisen J.A."/>
            <person name="Coyne R.S."/>
            <person name="Wu M."/>
            <person name="Wu D."/>
            <person name="Thiagarajan M."/>
            <person name="Wortman J.R."/>
            <person name="Badger J.H."/>
            <person name="Ren Q."/>
            <person name="Amedeo P."/>
            <person name="Jones K.M."/>
            <person name="Tallon L.J."/>
            <person name="Delcher A.L."/>
            <person name="Salzberg S.L."/>
            <person name="Silva J.C."/>
            <person name="Haas B.J."/>
            <person name="Majoros W.H."/>
            <person name="Farzad M."/>
            <person name="Carlton J.M."/>
            <person name="Smith R.K. Jr."/>
            <person name="Garg J."/>
            <person name="Pearlman R.E."/>
            <person name="Karrer K.M."/>
            <person name="Sun L."/>
            <person name="Manning G."/>
            <person name="Elde N.C."/>
            <person name="Turkewitz A.P."/>
            <person name="Asai D.J."/>
            <person name="Wilkes D.E."/>
            <person name="Wang Y."/>
            <person name="Cai H."/>
            <person name="Collins K."/>
            <person name="Stewart B.A."/>
            <person name="Lee S.R."/>
            <person name="Wilamowska K."/>
            <person name="Weinberg Z."/>
            <person name="Ruzzo W.L."/>
            <person name="Wloga D."/>
            <person name="Gaertig J."/>
            <person name="Frankel J."/>
            <person name="Tsao C.-C."/>
            <person name="Gorovsky M.A."/>
            <person name="Keeling P.J."/>
            <person name="Waller R.F."/>
            <person name="Patron N.J."/>
            <person name="Cherry J.M."/>
            <person name="Stover N.A."/>
            <person name="Krieger C.J."/>
            <person name="del Toro C."/>
            <person name="Ryder H.F."/>
            <person name="Williamson S.C."/>
            <person name="Barbeau R.A."/>
            <person name="Hamilton E.P."/>
            <person name="Orias E."/>
        </authorList>
    </citation>
    <scope>NUCLEOTIDE SEQUENCE [LARGE SCALE GENOMIC DNA]</scope>
    <source>
        <strain evidence="4">SB210</strain>
    </source>
</reference>
<evidence type="ECO:0000256" key="1">
    <source>
        <dbReference type="SAM" id="MobiDB-lite"/>
    </source>
</evidence>
<keyword evidence="2 3" id="KW-0812">Transmembrane</keyword>
<keyword evidence="2" id="KW-0472">Membrane</keyword>
<evidence type="ECO:0000313" key="3">
    <source>
        <dbReference type="EMBL" id="EWS74367.1"/>
    </source>
</evidence>
<dbReference type="Proteomes" id="UP000009168">
    <property type="component" value="Unassembled WGS sequence"/>
</dbReference>
<dbReference type="EMBL" id="GG662702">
    <property type="protein sequence ID" value="EWS74367.1"/>
    <property type="molecule type" value="Genomic_DNA"/>
</dbReference>